<sequence>MPVSVQAVSPALSHRVLADLIPGSRAKVTARNIALVVGGAVFMSIFAQLALPLPFTPVPLTLGSFAVLMTGAALGPQRAGLSMALYLAAGMAGAPIFSDHGSGYAFASFGYILAYIPAAVFVGYLARRGRDRSPIKLFGGVALASLMIYAAGVPWLMAWTGADLQTALVQGVLPFLPGDLVKTLAVAGLLPAAWRLINRR</sequence>
<dbReference type="PANTHER" id="PTHR34295:SF1">
    <property type="entry name" value="BIOTIN TRANSPORTER BIOY"/>
    <property type="match status" value="1"/>
</dbReference>
<dbReference type="EMBL" id="CP041692">
    <property type="protein sequence ID" value="QDP96226.1"/>
    <property type="molecule type" value="Genomic_DNA"/>
</dbReference>
<protein>
    <recommendedName>
        <fullName evidence="2">Biotin transporter</fullName>
    </recommendedName>
</protein>
<evidence type="ECO:0000256" key="2">
    <source>
        <dbReference type="PIRNR" id="PIRNR016661"/>
    </source>
</evidence>
<keyword evidence="3" id="KW-1133">Transmembrane helix</keyword>
<evidence type="ECO:0000313" key="5">
    <source>
        <dbReference type="Proteomes" id="UP000319263"/>
    </source>
</evidence>
<dbReference type="KEGG" id="mik:FOE78_10215"/>
<feature type="transmembrane region" description="Helical" evidence="3">
    <location>
        <begin position="104"/>
        <end position="125"/>
    </location>
</feature>
<dbReference type="PIRSF" id="PIRSF016661">
    <property type="entry name" value="BioY"/>
    <property type="match status" value="1"/>
</dbReference>
<dbReference type="Proteomes" id="UP000319263">
    <property type="component" value="Chromosome"/>
</dbReference>
<evidence type="ECO:0000256" key="1">
    <source>
        <dbReference type="ARBA" id="ARBA00010692"/>
    </source>
</evidence>
<dbReference type="GO" id="GO:0005886">
    <property type="term" value="C:plasma membrane"/>
    <property type="evidence" value="ECO:0007669"/>
    <property type="project" value="UniProtKB-SubCell"/>
</dbReference>
<dbReference type="Gene3D" id="1.10.1760.20">
    <property type="match status" value="1"/>
</dbReference>
<feature type="transmembrane region" description="Helical" evidence="3">
    <location>
        <begin position="180"/>
        <end position="197"/>
    </location>
</feature>
<keyword evidence="2" id="KW-0813">Transport</keyword>
<feature type="transmembrane region" description="Helical" evidence="3">
    <location>
        <begin position="137"/>
        <end position="160"/>
    </location>
</feature>
<dbReference type="Pfam" id="PF02632">
    <property type="entry name" value="BioY"/>
    <property type="match status" value="1"/>
</dbReference>
<name>A0A516PYH7_9ACTN</name>
<keyword evidence="2" id="KW-1003">Cell membrane</keyword>
<proteinExistence type="inferred from homology"/>
<evidence type="ECO:0000313" key="4">
    <source>
        <dbReference type="EMBL" id="QDP96226.1"/>
    </source>
</evidence>
<gene>
    <name evidence="4" type="ORF">FOE78_10215</name>
</gene>
<dbReference type="GO" id="GO:0015225">
    <property type="term" value="F:biotin transmembrane transporter activity"/>
    <property type="evidence" value="ECO:0007669"/>
    <property type="project" value="UniProtKB-UniRule"/>
</dbReference>
<feature type="transmembrane region" description="Helical" evidence="3">
    <location>
        <begin position="33"/>
        <end position="51"/>
    </location>
</feature>
<dbReference type="InterPro" id="IPR003784">
    <property type="entry name" value="BioY"/>
</dbReference>
<accession>A0A516PYH7</accession>
<dbReference type="PANTHER" id="PTHR34295">
    <property type="entry name" value="BIOTIN TRANSPORTER BIOY"/>
    <property type="match status" value="1"/>
</dbReference>
<dbReference type="RefSeq" id="WP_143986192.1">
    <property type="nucleotide sequence ID" value="NZ_CP041692.1"/>
</dbReference>
<organism evidence="4 5">
    <name type="scientific">Microlunatus elymi</name>
    <dbReference type="NCBI Taxonomy" id="2596828"/>
    <lineage>
        <taxon>Bacteria</taxon>
        <taxon>Bacillati</taxon>
        <taxon>Actinomycetota</taxon>
        <taxon>Actinomycetes</taxon>
        <taxon>Propionibacteriales</taxon>
        <taxon>Propionibacteriaceae</taxon>
        <taxon>Microlunatus</taxon>
    </lineage>
</organism>
<keyword evidence="5" id="KW-1185">Reference proteome</keyword>
<comment type="subcellular location">
    <subcellularLocation>
        <location evidence="2">Cell membrane</location>
        <topology evidence="2">Multi-pass membrane protein</topology>
    </subcellularLocation>
</comment>
<dbReference type="AlphaFoldDB" id="A0A516PYH7"/>
<dbReference type="OrthoDB" id="1496139at2"/>
<keyword evidence="3" id="KW-0812">Transmembrane</keyword>
<evidence type="ECO:0000256" key="3">
    <source>
        <dbReference type="SAM" id="Phobius"/>
    </source>
</evidence>
<comment type="similarity">
    <text evidence="1 2">Belongs to the BioY family.</text>
</comment>
<reference evidence="4 5" key="1">
    <citation type="submission" date="2019-07" db="EMBL/GenBank/DDBJ databases">
        <title>Microlunatus dokdonensis sp. nov. isolated from the rhizospheric soil of the wild plant Elymus tsukushiensis.</title>
        <authorList>
            <person name="Ghim S.-Y."/>
            <person name="Hwang Y.-J."/>
            <person name="Son J.-S."/>
            <person name="Shin J.-H."/>
        </authorList>
    </citation>
    <scope>NUCLEOTIDE SEQUENCE [LARGE SCALE GENOMIC DNA]</scope>
    <source>
        <strain evidence="4 5">KUDC0627</strain>
    </source>
</reference>
<keyword evidence="2 3" id="KW-0472">Membrane</keyword>